<organism evidence="10 11">
    <name type="scientific">Thermococcus sibiricus</name>
    <dbReference type="NCBI Taxonomy" id="172049"/>
    <lineage>
        <taxon>Archaea</taxon>
        <taxon>Methanobacteriati</taxon>
        <taxon>Methanobacteriota</taxon>
        <taxon>Thermococci</taxon>
        <taxon>Thermococcales</taxon>
        <taxon>Thermococcaceae</taxon>
        <taxon>Thermococcus</taxon>
    </lineage>
</organism>
<evidence type="ECO:0000313" key="10">
    <source>
        <dbReference type="EMBL" id="KUK16864.1"/>
    </source>
</evidence>
<dbReference type="RefSeq" id="WP_283217916.1">
    <property type="nucleotide sequence ID" value="NZ_LGFD01000054.1"/>
</dbReference>
<evidence type="ECO:0000313" key="11">
    <source>
        <dbReference type="Proteomes" id="UP000053911"/>
    </source>
</evidence>
<dbReference type="CDD" id="cd04187">
    <property type="entry name" value="DPM1_like_bac"/>
    <property type="match status" value="1"/>
</dbReference>
<feature type="domain" description="Glycosyltransferase 2-like" evidence="9">
    <location>
        <begin position="15"/>
        <end position="177"/>
    </location>
</feature>
<reference evidence="11" key="1">
    <citation type="journal article" date="2015" name="MBio">
        <title>Genome-Resolved Metagenomic Analysis Reveals Roles for Candidate Phyla and Other Microbial Community Members in Biogeochemical Transformations in Oil Reservoirs.</title>
        <authorList>
            <person name="Hu P."/>
            <person name="Tom L."/>
            <person name="Singh A."/>
            <person name="Thomas B.C."/>
            <person name="Baker B.J."/>
            <person name="Piceno Y.M."/>
            <person name="Andersen G.L."/>
            <person name="Banfield J.F."/>
        </authorList>
    </citation>
    <scope>NUCLEOTIDE SEQUENCE [LARGE SCALE GENOMIC DNA]</scope>
</reference>
<dbReference type="Pfam" id="PF00535">
    <property type="entry name" value="Glycos_transf_2"/>
    <property type="match status" value="1"/>
</dbReference>
<sequence>MVEESSRRQEDLDLSVVIPVFNEEENLLELYGKLKEVLERTGRSYEIIFVDDGSTDRSLEILKSIHEIDRRVKVIRFRKNFGQTAVLSAGFDHAKGKIIVTMDADLQNDPEDIPLLLGKIEEGYDVVSGWRADRKDPISKKIPSRISNWLASKLTGLKLHDFGCTLKAYRKEIIKNVRLYGDHHRYIPALASWQGAKIAEVKVRHHPRKHGKSKYGFKRLLRGFLDLIVVKFLVDYSTRPMHFFGILGLLLILGGFILGLSLVIERFLFHISLSDRPLLLLAVLLIIVGLQFLMIGLIGELVIRTYFETHKKPTYVIEEVIE</sequence>
<dbReference type="Gene3D" id="3.90.550.10">
    <property type="entry name" value="Spore Coat Polysaccharide Biosynthesis Protein SpsA, Chain A"/>
    <property type="match status" value="1"/>
</dbReference>
<dbReference type="PANTHER" id="PTHR48090">
    <property type="entry name" value="UNDECAPRENYL-PHOSPHATE 4-DEOXY-4-FORMAMIDO-L-ARABINOSE TRANSFERASE-RELATED"/>
    <property type="match status" value="1"/>
</dbReference>
<evidence type="ECO:0000256" key="1">
    <source>
        <dbReference type="ARBA" id="ARBA00022475"/>
    </source>
</evidence>
<feature type="transmembrane region" description="Helical" evidence="8">
    <location>
        <begin position="277"/>
        <end position="298"/>
    </location>
</feature>
<dbReference type="GO" id="GO:0005886">
    <property type="term" value="C:plasma membrane"/>
    <property type="evidence" value="ECO:0007669"/>
    <property type="project" value="TreeGrafter"/>
</dbReference>
<accession>A0A101EKK9</accession>
<keyword evidence="7 8" id="KW-0472">Membrane</keyword>
<dbReference type="PANTHER" id="PTHR48090:SF3">
    <property type="entry name" value="UNDECAPRENYL-PHOSPHATE 4-DEOXY-4-FORMAMIDO-L-ARABINOSE TRANSFERASE"/>
    <property type="match status" value="1"/>
</dbReference>
<dbReference type="InterPro" id="IPR029044">
    <property type="entry name" value="Nucleotide-diphossugar_trans"/>
</dbReference>
<feature type="transmembrane region" description="Helical" evidence="8">
    <location>
        <begin position="243"/>
        <end position="265"/>
    </location>
</feature>
<evidence type="ECO:0000256" key="8">
    <source>
        <dbReference type="SAM" id="Phobius"/>
    </source>
</evidence>
<keyword evidence="5" id="KW-0448">Lipopolysaccharide biosynthesis</keyword>
<evidence type="ECO:0000256" key="2">
    <source>
        <dbReference type="ARBA" id="ARBA00022676"/>
    </source>
</evidence>
<evidence type="ECO:0000256" key="5">
    <source>
        <dbReference type="ARBA" id="ARBA00022985"/>
    </source>
</evidence>
<evidence type="ECO:0000256" key="6">
    <source>
        <dbReference type="ARBA" id="ARBA00022989"/>
    </source>
</evidence>
<dbReference type="GO" id="GO:0099621">
    <property type="term" value="F:undecaprenyl-phosphate 4-deoxy-4-formamido-L-arabinose transferase activity"/>
    <property type="evidence" value="ECO:0007669"/>
    <property type="project" value="TreeGrafter"/>
</dbReference>
<proteinExistence type="predicted"/>
<evidence type="ECO:0000259" key="9">
    <source>
        <dbReference type="Pfam" id="PF00535"/>
    </source>
</evidence>
<comment type="caution">
    <text evidence="10">The sequence shown here is derived from an EMBL/GenBank/DDBJ whole genome shotgun (WGS) entry which is preliminary data.</text>
</comment>
<gene>
    <name evidence="10" type="ORF">XD54_1847</name>
</gene>
<keyword evidence="6 8" id="KW-1133">Transmembrane helix</keyword>
<dbReference type="InterPro" id="IPR050256">
    <property type="entry name" value="Glycosyltransferase_2"/>
</dbReference>
<dbReference type="PATRIC" id="fig|172049.5.peg.2021"/>
<evidence type="ECO:0000256" key="3">
    <source>
        <dbReference type="ARBA" id="ARBA00022679"/>
    </source>
</evidence>
<evidence type="ECO:0000256" key="7">
    <source>
        <dbReference type="ARBA" id="ARBA00023136"/>
    </source>
</evidence>
<dbReference type="AlphaFoldDB" id="A0A101EKK9"/>
<keyword evidence="1" id="KW-1003">Cell membrane</keyword>
<evidence type="ECO:0000256" key="4">
    <source>
        <dbReference type="ARBA" id="ARBA00022692"/>
    </source>
</evidence>
<dbReference type="SUPFAM" id="SSF53448">
    <property type="entry name" value="Nucleotide-diphospho-sugar transferases"/>
    <property type="match status" value="1"/>
</dbReference>
<dbReference type="EMBL" id="LGFD01000054">
    <property type="protein sequence ID" value="KUK16864.1"/>
    <property type="molecule type" value="Genomic_DNA"/>
</dbReference>
<name>A0A101EKK9_9EURY</name>
<dbReference type="Proteomes" id="UP000053911">
    <property type="component" value="Unassembled WGS sequence"/>
</dbReference>
<keyword evidence="4 8" id="KW-0812">Transmembrane</keyword>
<keyword evidence="3 10" id="KW-0808">Transferase</keyword>
<keyword evidence="2 10" id="KW-0328">Glycosyltransferase</keyword>
<dbReference type="InterPro" id="IPR001173">
    <property type="entry name" value="Glyco_trans_2-like"/>
</dbReference>
<protein>
    <submittedName>
        <fullName evidence="10">Dolichol-phosphate mannosyltransferase</fullName>
    </submittedName>
</protein>